<feature type="compositionally biased region" description="Gly residues" evidence="1">
    <location>
        <begin position="88"/>
        <end position="103"/>
    </location>
</feature>
<dbReference type="Proteomes" id="UP000199377">
    <property type="component" value="Unassembled WGS sequence"/>
</dbReference>
<organism evidence="2 3">
    <name type="scientific">Albimonas pacifica</name>
    <dbReference type="NCBI Taxonomy" id="1114924"/>
    <lineage>
        <taxon>Bacteria</taxon>
        <taxon>Pseudomonadati</taxon>
        <taxon>Pseudomonadota</taxon>
        <taxon>Alphaproteobacteria</taxon>
        <taxon>Rhodobacterales</taxon>
        <taxon>Paracoccaceae</taxon>
        <taxon>Albimonas</taxon>
    </lineage>
</organism>
<dbReference type="STRING" id="1114924.SAMN05216258_103445"/>
<evidence type="ECO:0000313" key="3">
    <source>
        <dbReference type="Proteomes" id="UP000199377"/>
    </source>
</evidence>
<feature type="compositionally biased region" description="Gly residues" evidence="1">
    <location>
        <begin position="37"/>
        <end position="62"/>
    </location>
</feature>
<proteinExistence type="predicted"/>
<evidence type="ECO:0000256" key="1">
    <source>
        <dbReference type="SAM" id="MobiDB-lite"/>
    </source>
</evidence>
<feature type="region of interest" description="Disordered" evidence="1">
    <location>
        <begin position="118"/>
        <end position="148"/>
    </location>
</feature>
<sequence length="644" mass="65282">MTYGYLNYGSGSGSFSGYSKGHGGSGHDAWGSKGGYGGSSGGHGGSSGGWGSSGGSSGGWGGSKDHGGSKGGSSWGSSSSWGDKDDCGWGGSKGGSGWGGSKGGSSWESCGAKGGYGGSKGGASWGGKDDHGWGGKGGCGPDETPEFEPGAEVAQCSFTLELDGVKVVVTVTQLENDALRFDVVVADDAARIGDLRGLFFNVDDGVEGDLAIYGDDVTESKFGHESVNDLGNGVNVKGTGAAYDVGVEFGSSGVGADDVRSTTFYLVNLDGALTLDDLADQGVAARLTSVGEEGGRREDSLKITGETGALDCGGFNNAAPPEPADDAAAVCAGDQVTIDLLANDLDPGETDFGAEENWGLTIAAVFTATGAQYFADLAPGEWITLDSGARVTLVDGELVYDSAGVWDDLLIGEHAVDTFEYAVFDSDGAPGFAEVSVTIGGALNLVETIGNDDPASAFVDLLGLPGGGGITGAFDFAGDLAGLGGGYTQIYCIDRDRPLNTAPTDVLVYSSLDADGLPTTSFDGGSFVDNPENLDLVNWILNQGYEGTYSYNDIQSAIWQLVDDRGGIDTLIFTPGIQLSAGAAAIVAAAQAEGEGFVPDADLGQTVGMIFQPVSGSEESGYVSNGQIFIAGFQLEDCDAHMLM</sequence>
<dbReference type="RefSeq" id="WP_092859211.1">
    <property type="nucleotide sequence ID" value="NZ_FOQH01000003.1"/>
</dbReference>
<dbReference type="EMBL" id="FOQH01000003">
    <property type="protein sequence ID" value="SFH99626.1"/>
    <property type="molecule type" value="Genomic_DNA"/>
</dbReference>
<feature type="region of interest" description="Disordered" evidence="1">
    <location>
        <begin position="37"/>
        <end position="104"/>
    </location>
</feature>
<name>A0A1I3EKW5_9RHOB</name>
<keyword evidence="3" id="KW-1185">Reference proteome</keyword>
<accession>A0A1I3EKW5</accession>
<evidence type="ECO:0000313" key="2">
    <source>
        <dbReference type="EMBL" id="SFH99626.1"/>
    </source>
</evidence>
<dbReference type="OrthoDB" id="9773411at2"/>
<dbReference type="AlphaFoldDB" id="A0A1I3EKW5"/>
<reference evidence="2 3" key="1">
    <citation type="submission" date="2016-10" db="EMBL/GenBank/DDBJ databases">
        <authorList>
            <person name="de Groot N.N."/>
        </authorList>
    </citation>
    <scope>NUCLEOTIDE SEQUENCE [LARGE SCALE GENOMIC DNA]</scope>
    <source>
        <strain evidence="2 3">CGMCC 1.11030</strain>
    </source>
</reference>
<protein>
    <submittedName>
        <fullName evidence="2">Uncharacterized protein</fullName>
    </submittedName>
</protein>
<gene>
    <name evidence="2" type="ORF">SAMN05216258_103445</name>
</gene>